<gene>
    <name evidence="5" type="ORF">GCM10009117_25160</name>
</gene>
<accession>A0ABN1MJI9</accession>
<dbReference type="RefSeq" id="WP_343768288.1">
    <property type="nucleotide sequence ID" value="NZ_BAAAFG010000016.1"/>
</dbReference>
<keyword evidence="1" id="KW-0805">Transcription regulation</keyword>
<dbReference type="PANTHER" id="PTHR43280">
    <property type="entry name" value="ARAC-FAMILY TRANSCRIPTIONAL REGULATOR"/>
    <property type="match status" value="1"/>
</dbReference>
<evidence type="ECO:0000256" key="3">
    <source>
        <dbReference type="ARBA" id="ARBA00023163"/>
    </source>
</evidence>
<name>A0ABN1MJI9_9FLAO</name>
<keyword evidence="2" id="KW-0238">DNA-binding</keyword>
<dbReference type="SMART" id="SM00342">
    <property type="entry name" value="HTH_ARAC"/>
    <property type="match status" value="1"/>
</dbReference>
<dbReference type="PRINTS" id="PR00032">
    <property type="entry name" value="HTHARAC"/>
</dbReference>
<organism evidence="5 6">
    <name type="scientific">Gangjinia marincola</name>
    <dbReference type="NCBI Taxonomy" id="578463"/>
    <lineage>
        <taxon>Bacteria</taxon>
        <taxon>Pseudomonadati</taxon>
        <taxon>Bacteroidota</taxon>
        <taxon>Flavobacteriia</taxon>
        <taxon>Flavobacteriales</taxon>
        <taxon>Flavobacteriaceae</taxon>
        <taxon>Gangjinia</taxon>
    </lineage>
</organism>
<keyword evidence="6" id="KW-1185">Reference proteome</keyword>
<dbReference type="Pfam" id="PF22200">
    <property type="entry name" value="ExsA_N"/>
    <property type="match status" value="1"/>
</dbReference>
<sequence>MILTQRHLELGGKAVISHFTFTPPLIAAAHLDNMACFIFPIQTQGNLYRADGKTQVSSSQGVLMKCGTYVNKWEGIDEDKVSEVVILRLHPVLMQKVLESTKIPPLEREETADSMNAVVELDVLLSKFLDGLFFYFDNQELATEELIQLKIKELTLLLINSGNPNPIIELLSSLFRKDKYTLKQIVDANLLEDLSLDEMAAIANMSASTFKRKFKAEFDTTFSRYVMKRRLEKASELLVKKSKASISEIAYDCGFNDPAYFTKSFKKQYGKSPTLFRDDTLSQTILDWKAQ</sequence>
<dbReference type="InterPro" id="IPR018062">
    <property type="entry name" value="HTH_AraC-typ_CS"/>
</dbReference>
<keyword evidence="3" id="KW-0804">Transcription</keyword>
<dbReference type="InterPro" id="IPR054015">
    <property type="entry name" value="ExsA-like_N"/>
</dbReference>
<dbReference type="EMBL" id="BAAAFG010000016">
    <property type="protein sequence ID" value="GAA0873369.1"/>
    <property type="molecule type" value="Genomic_DNA"/>
</dbReference>
<evidence type="ECO:0000313" key="5">
    <source>
        <dbReference type="EMBL" id="GAA0873369.1"/>
    </source>
</evidence>
<reference evidence="5 6" key="1">
    <citation type="journal article" date="2019" name="Int. J. Syst. Evol. Microbiol.">
        <title>The Global Catalogue of Microorganisms (GCM) 10K type strain sequencing project: providing services to taxonomists for standard genome sequencing and annotation.</title>
        <authorList>
            <consortium name="The Broad Institute Genomics Platform"/>
            <consortium name="The Broad Institute Genome Sequencing Center for Infectious Disease"/>
            <person name="Wu L."/>
            <person name="Ma J."/>
        </authorList>
    </citation>
    <scope>NUCLEOTIDE SEQUENCE [LARGE SCALE GENOMIC DNA]</scope>
    <source>
        <strain evidence="5 6">JCM 16082</strain>
    </source>
</reference>
<dbReference type="Pfam" id="PF12833">
    <property type="entry name" value="HTH_18"/>
    <property type="match status" value="1"/>
</dbReference>
<evidence type="ECO:0000313" key="6">
    <source>
        <dbReference type="Proteomes" id="UP001500507"/>
    </source>
</evidence>
<dbReference type="PROSITE" id="PS00041">
    <property type="entry name" value="HTH_ARAC_FAMILY_1"/>
    <property type="match status" value="1"/>
</dbReference>
<dbReference type="PROSITE" id="PS01124">
    <property type="entry name" value="HTH_ARAC_FAMILY_2"/>
    <property type="match status" value="1"/>
</dbReference>
<dbReference type="Gene3D" id="1.10.10.60">
    <property type="entry name" value="Homeodomain-like"/>
    <property type="match status" value="2"/>
</dbReference>
<evidence type="ECO:0000259" key="4">
    <source>
        <dbReference type="PROSITE" id="PS01124"/>
    </source>
</evidence>
<proteinExistence type="predicted"/>
<dbReference type="PANTHER" id="PTHR43280:SF27">
    <property type="entry name" value="TRANSCRIPTIONAL REGULATOR MTLR"/>
    <property type="match status" value="1"/>
</dbReference>
<dbReference type="InterPro" id="IPR018060">
    <property type="entry name" value="HTH_AraC"/>
</dbReference>
<comment type="caution">
    <text evidence="5">The sequence shown here is derived from an EMBL/GenBank/DDBJ whole genome shotgun (WGS) entry which is preliminary data.</text>
</comment>
<evidence type="ECO:0000256" key="1">
    <source>
        <dbReference type="ARBA" id="ARBA00023015"/>
    </source>
</evidence>
<feature type="domain" description="HTH araC/xylS-type" evidence="4">
    <location>
        <begin position="180"/>
        <end position="279"/>
    </location>
</feature>
<dbReference type="SUPFAM" id="SSF46689">
    <property type="entry name" value="Homeodomain-like"/>
    <property type="match status" value="2"/>
</dbReference>
<dbReference type="InterPro" id="IPR020449">
    <property type="entry name" value="Tscrpt_reg_AraC-type_HTH"/>
</dbReference>
<evidence type="ECO:0000256" key="2">
    <source>
        <dbReference type="ARBA" id="ARBA00023125"/>
    </source>
</evidence>
<dbReference type="InterPro" id="IPR009057">
    <property type="entry name" value="Homeodomain-like_sf"/>
</dbReference>
<protein>
    <recommendedName>
        <fullName evidence="4">HTH araC/xylS-type domain-containing protein</fullName>
    </recommendedName>
</protein>
<dbReference type="Proteomes" id="UP001500507">
    <property type="component" value="Unassembled WGS sequence"/>
</dbReference>